<name>A0AAW9HN82_9ACTO</name>
<evidence type="ECO:0000313" key="2">
    <source>
        <dbReference type="EMBL" id="MDY5155227.1"/>
    </source>
</evidence>
<dbReference type="RefSeq" id="WP_022866437.1">
    <property type="nucleotide sequence ID" value="NZ_CAMYCL010000005.1"/>
</dbReference>
<comment type="caution">
    <text evidence="2">The sequence shown here is derived from an EMBL/GenBank/DDBJ whole genome shotgun (WGS) entry which is preliminary data.</text>
</comment>
<dbReference type="Pfam" id="PF21853">
    <property type="entry name" value="DUF6912"/>
    <property type="match status" value="1"/>
</dbReference>
<dbReference type="Proteomes" id="UP001281731">
    <property type="component" value="Unassembled WGS sequence"/>
</dbReference>
<proteinExistence type="predicted"/>
<dbReference type="AlphaFoldDB" id="A0AAW9HN82"/>
<dbReference type="InterPro" id="IPR054206">
    <property type="entry name" value="DUF6912"/>
</dbReference>
<evidence type="ECO:0000313" key="4">
    <source>
        <dbReference type="Proteomes" id="UP001281731"/>
    </source>
</evidence>
<protein>
    <submittedName>
        <fullName evidence="2">Uncharacterized protein</fullName>
    </submittedName>
</protein>
<dbReference type="EMBL" id="JAWNGA010000005">
    <property type="protein sequence ID" value="MDY5132927.1"/>
    <property type="molecule type" value="Genomic_DNA"/>
</dbReference>
<keyword evidence="3" id="KW-1185">Reference proteome</keyword>
<evidence type="ECO:0000313" key="1">
    <source>
        <dbReference type="EMBL" id="MDY5132927.1"/>
    </source>
</evidence>
<dbReference type="EMBL" id="JAWNGC010000006">
    <property type="protein sequence ID" value="MDY5155227.1"/>
    <property type="molecule type" value="Genomic_DNA"/>
</dbReference>
<evidence type="ECO:0000313" key="3">
    <source>
        <dbReference type="Proteomes" id="UP001275049"/>
    </source>
</evidence>
<organism evidence="2 4">
    <name type="scientific">Actinotignum urinale</name>
    <dbReference type="NCBI Taxonomy" id="190146"/>
    <lineage>
        <taxon>Bacteria</taxon>
        <taxon>Bacillati</taxon>
        <taxon>Actinomycetota</taxon>
        <taxon>Actinomycetes</taxon>
        <taxon>Actinomycetales</taxon>
        <taxon>Actinomycetaceae</taxon>
        <taxon>Actinotignum</taxon>
    </lineage>
</organism>
<sequence>MRIYIPATPFDLGQNKVTARVVHAVTKELLKVMPDEEAEIIEAVAFNAATDASVDLIPRLMEEEPDIHPRRVVISADVPDAWLEMGSGLPTALRLTRDVEWVRVACFHVDGWEAEEDVKKAPADDEAFERLTEEDLLWFDITERAGCAEELRATYRV</sequence>
<gene>
    <name evidence="2" type="ORF">R6G80_05740</name>
    <name evidence="1" type="ORF">R6G86_04100</name>
</gene>
<accession>A0AAW9HN82</accession>
<reference evidence="2 3" key="1">
    <citation type="submission" date="2023-10" db="EMBL/GenBank/DDBJ databases">
        <title>Whole Genome based description of the genera Actinobaculum and Actinotignum reveals a complex phylogenetic relationship within the species included in the genus Actinotignum.</title>
        <authorList>
            <person name="Jensen C.S."/>
            <person name="Dargis R."/>
            <person name="Kemp M."/>
            <person name="Christensen J.J."/>
        </authorList>
    </citation>
    <scope>NUCLEOTIDE SEQUENCE</scope>
    <source>
        <strain evidence="2">SLA_B511</strain>
        <strain evidence="1 3">SLA_B974</strain>
    </source>
</reference>
<dbReference type="Proteomes" id="UP001275049">
    <property type="component" value="Unassembled WGS sequence"/>
</dbReference>